<keyword evidence="2" id="KW-1185">Reference proteome</keyword>
<proteinExistence type="predicted"/>
<dbReference type="EMBL" id="QEAN01000115">
    <property type="protein sequence ID" value="TPX47483.1"/>
    <property type="molecule type" value="Genomic_DNA"/>
</dbReference>
<accession>A0A507D7L0</accession>
<name>A0A507D7L0_9FUNG</name>
<sequence length="168" mass="19111">MNDDAYDTSSKQYVIEVYLETVFEKYRWSSTCGRIERFTKLRTEVAALLECALQAIDHNNVILVLPPSCHVAGRMYLAHADDCSELHIKGATMMVAWMWADVLYSSPAISAAANGRSEWDLTERVADPESCRKQNHFKSGVTCSLQRSHLQKEKTNLHISNQIFRHCS</sequence>
<evidence type="ECO:0000313" key="2">
    <source>
        <dbReference type="Proteomes" id="UP000317494"/>
    </source>
</evidence>
<dbReference type="Proteomes" id="UP000317494">
    <property type="component" value="Unassembled WGS sequence"/>
</dbReference>
<organism evidence="1 2">
    <name type="scientific">Synchytrium endobioticum</name>
    <dbReference type="NCBI Taxonomy" id="286115"/>
    <lineage>
        <taxon>Eukaryota</taxon>
        <taxon>Fungi</taxon>
        <taxon>Fungi incertae sedis</taxon>
        <taxon>Chytridiomycota</taxon>
        <taxon>Chytridiomycota incertae sedis</taxon>
        <taxon>Chytridiomycetes</taxon>
        <taxon>Synchytriales</taxon>
        <taxon>Synchytriaceae</taxon>
        <taxon>Synchytrium</taxon>
    </lineage>
</organism>
<protein>
    <submittedName>
        <fullName evidence="1">Uncharacterized protein</fullName>
    </submittedName>
</protein>
<reference evidence="1 2" key="1">
    <citation type="journal article" date="2019" name="Sci. Rep.">
        <title>Comparative genomics of chytrid fungi reveal insights into the obligate biotrophic and pathogenic lifestyle of Synchytrium endobioticum.</title>
        <authorList>
            <person name="van de Vossenberg B.T.L.H."/>
            <person name="Warris S."/>
            <person name="Nguyen H.D.T."/>
            <person name="van Gent-Pelzer M.P.E."/>
            <person name="Joly D.L."/>
            <person name="van de Geest H.C."/>
            <person name="Bonants P.J.M."/>
            <person name="Smith D.S."/>
            <person name="Levesque C.A."/>
            <person name="van der Lee T.A.J."/>
        </authorList>
    </citation>
    <scope>NUCLEOTIDE SEQUENCE [LARGE SCALE GENOMIC DNA]</scope>
    <source>
        <strain evidence="1 2">MB42</strain>
    </source>
</reference>
<evidence type="ECO:0000313" key="1">
    <source>
        <dbReference type="EMBL" id="TPX47483.1"/>
    </source>
</evidence>
<comment type="caution">
    <text evidence="1">The sequence shown here is derived from an EMBL/GenBank/DDBJ whole genome shotgun (WGS) entry which is preliminary data.</text>
</comment>
<dbReference type="AlphaFoldDB" id="A0A507D7L0"/>
<dbReference type="VEuPathDB" id="FungiDB:SeMB42_g03307"/>
<gene>
    <name evidence="1" type="ORF">SeMB42_g03307</name>
</gene>